<dbReference type="PANTHER" id="PTHR21539:SF0">
    <property type="entry name" value="SAGA-ASSOCIATED FACTOR 29"/>
    <property type="match status" value="1"/>
</dbReference>
<evidence type="ECO:0000259" key="5">
    <source>
        <dbReference type="PROSITE" id="PS51518"/>
    </source>
</evidence>
<accession>F2UBY4</accession>
<dbReference type="RefSeq" id="XP_004993299.1">
    <property type="nucleotide sequence ID" value="XM_004993242.1"/>
</dbReference>
<keyword evidence="7" id="KW-1185">Reference proteome</keyword>
<gene>
    <name evidence="6" type="ORF">PTSG_06410</name>
</gene>
<dbReference type="InterPro" id="IPR047288">
    <property type="entry name" value="Tudor_SGF29_rpt1"/>
</dbReference>
<evidence type="ECO:0000256" key="1">
    <source>
        <dbReference type="ARBA" id="ARBA00004123"/>
    </source>
</evidence>
<dbReference type="FunCoup" id="F2UBY4">
    <property type="interactions" value="285"/>
</dbReference>
<keyword evidence="2" id="KW-0805">Transcription regulation</keyword>
<dbReference type="OrthoDB" id="10265994at2759"/>
<dbReference type="EMBL" id="GL832968">
    <property type="protein sequence ID" value="EGD74399.1"/>
    <property type="molecule type" value="Genomic_DNA"/>
</dbReference>
<protein>
    <recommendedName>
        <fullName evidence="5">SGF29 C-terminal domain-containing protein</fullName>
    </recommendedName>
</protein>
<dbReference type="GO" id="GO:0005634">
    <property type="term" value="C:nucleus"/>
    <property type="evidence" value="ECO:0007669"/>
    <property type="project" value="UniProtKB-SubCell"/>
</dbReference>
<dbReference type="InParanoid" id="F2UBY4"/>
<dbReference type="GO" id="GO:0000124">
    <property type="term" value="C:SAGA complex"/>
    <property type="evidence" value="ECO:0007669"/>
    <property type="project" value="InterPro"/>
</dbReference>
<dbReference type="InterPro" id="IPR037802">
    <property type="entry name" value="SGF29"/>
</dbReference>
<reference evidence="6" key="1">
    <citation type="submission" date="2009-08" db="EMBL/GenBank/DDBJ databases">
        <title>Annotation of Salpingoeca rosetta.</title>
        <authorList>
            <consortium name="The Broad Institute Genome Sequencing Platform"/>
            <person name="Russ C."/>
            <person name="Cuomo C."/>
            <person name="Burger G."/>
            <person name="Gray M.W."/>
            <person name="Holland P.W.H."/>
            <person name="King N."/>
            <person name="Lang F.B.F."/>
            <person name="Roger A.J."/>
            <person name="Ruiz-Trillo I."/>
            <person name="Young S.K."/>
            <person name="Zeng Q."/>
            <person name="Gargeya S."/>
            <person name="Alvarado L."/>
            <person name="Berlin A."/>
            <person name="Chapman S.B."/>
            <person name="Chen Z."/>
            <person name="Freedman E."/>
            <person name="Gellesch M."/>
            <person name="Goldberg J."/>
            <person name="Griggs A."/>
            <person name="Gujja S."/>
            <person name="Heilman E."/>
            <person name="Heiman D."/>
            <person name="Howarth C."/>
            <person name="Mehta T."/>
            <person name="Neiman D."/>
            <person name="Pearson M."/>
            <person name="Roberts A."/>
            <person name="Saif S."/>
            <person name="Shea T."/>
            <person name="Shenoy N."/>
            <person name="Sisk P."/>
            <person name="Stolte C."/>
            <person name="Sykes S."/>
            <person name="White J."/>
            <person name="Yandava C."/>
            <person name="Haas B."/>
            <person name="Nusbaum C."/>
            <person name="Birren B."/>
        </authorList>
    </citation>
    <scope>NUCLEOTIDE SEQUENCE [LARGE SCALE GENOMIC DNA]</scope>
    <source>
        <strain evidence="6">ATCC 50818</strain>
    </source>
</reference>
<keyword evidence="3" id="KW-0804">Transcription</keyword>
<dbReference type="PANTHER" id="PTHR21539">
    <property type="entry name" value="SAGA-ASSOCIATED FACTOR 29"/>
    <property type="match status" value="1"/>
</dbReference>
<dbReference type="Proteomes" id="UP000007799">
    <property type="component" value="Unassembled WGS sequence"/>
</dbReference>
<keyword evidence="4" id="KW-0539">Nucleus</keyword>
<dbReference type="STRING" id="946362.F2UBY4"/>
<dbReference type="PROSITE" id="PS51518">
    <property type="entry name" value="SGF29_C"/>
    <property type="match status" value="1"/>
</dbReference>
<feature type="domain" description="SGF29 C-terminal" evidence="5">
    <location>
        <begin position="123"/>
        <end position="253"/>
    </location>
</feature>
<evidence type="ECO:0000256" key="2">
    <source>
        <dbReference type="ARBA" id="ARBA00023015"/>
    </source>
</evidence>
<dbReference type="CDD" id="cd20393">
    <property type="entry name" value="Tudor_SGF29_rpt1"/>
    <property type="match status" value="1"/>
</dbReference>
<dbReference type="InterPro" id="IPR047287">
    <property type="entry name" value="Tudor_SGF29_rpt2"/>
</dbReference>
<dbReference type="OMA" id="DKWHELP"/>
<evidence type="ECO:0000256" key="3">
    <source>
        <dbReference type="ARBA" id="ARBA00023163"/>
    </source>
</evidence>
<proteinExistence type="predicted"/>
<evidence type="ECO:0000256" key="4">
    <source>
        <dbReference type="ARBA" id="ARBA00023242"/>
    </source>
</evidence>
<evidence type="ECO:0000313" key="7">
    <source>
        <dbReference type="Proteomes" id="UP000007799"/>
    </source>
</evidence>
<dbReference type="eggNOG" id="KOG3038">
    <property type="taxonomic scope" value="Eukaryota"/>
</dbReference>
<dbReference type="GeneID" id="16073874"/>
<dbReference type="CDD" id="cd20394">
    <property type="entry name" value="Tudor_SGF29_rpt2"/>
    <property type="match status" value="1"/>
</dbReference>
<comment type="subcellular location">
    <subcellularLocation>
        <location evidence="1">Nucleus</location>
    </subcellularLocation>
</comment>
<dbReference type="AlphaFoldDB" id="F2UBY4"/>
<organism evidence="7">
    <name type="scientific">Salpingoeca rosetta (strain ATCC 50818 / BSB-021)</name>
    <dbReference type="NCBI Taxonomy" id="946362"/>
    <lineage>
        <taxon>Eukaryota</taxon>
        <taxon>Choanoflagellata</taxon>
        <taxon>Craspedida</taxon>
        <taxon>Salpingoecidae</taxon>
        <taxon>Salpingoeca</taxon>
    </lineage>
</organism>
<dbReference type="Gene3D" id="2.30.30.140">
    <property type="match status" value="2"/>
</dbReference>
<evidence type="ECO:0000313" key="6">
    <source>
        <dbReference type="EMBL" id="EGD74399.1"/>
    </source>
</evidence>
<dbReference type="KEGG" id="sre:PTSG_06410"/>
<name>F2UBY4_SALR5</name>
<dbReference type="InterPro" id="IPR010750">
    <property type="entry name" value="SGF29_tudor-like_dom"/>
</dbReference>
<sequence>METEEYLAQLLESWQVKRKEAAQAEKAVKEDKAQFTHTLHTGHAPVAARQLHGGHVKLATKVASFESVTRACVRALDTLIKERTNAQTVGSSQSAAINALPTDLPVWPILKHVPLCGAFPALEGDDIVPGQEVAALVEDEWILSVVVDANKSTYSVEDILHPGTDKWHELPRARLIPLPRWAPRVDFTMAHFEVGDIVLAMYPQTTCFYKAVVNRPPTQETPTYSLQFEDDNFGDGRIRYHEIAVKFVLNFPL</sequence>
<dbReference type="Pfam" id="PF07039">
    <property type="entry name" value="SGF29_Tudor"/>
    <property type="match status" value="1"/>
</dbReference>